<evidence type="ECO:0000313" key="3">
    <source>
        <dbReference type="Proteomes" id="UP000029223"/>
    </source>
</evidence>
<gene>
    <name evidence="2" type="ORF">JCM19239_5197</name>
</gene>
<sequence>MSVSTAVCATEPVVLVEEPSVKEPSAEKPNNDLRSKLKTTQLHPKPQIVT</sequence>
<name>A0ABQ0JD77_9VIBR</name>
<dbReference type="Proteomes" id="UP000029223">
    <property type="component" value="Unassembled WGS sequence"/>
</dbReference>
<accession>A0ABQ0JD77</accession>
<keyword evidence="3" id="KW-1185">Reference proteome</keyword>
<protein>
    <submittedName>
        <fullName evidence="2">Uncharacterized protein</fullName>
    </submittedName>
</protein>
<feature type="compositionally biased region" description="Basic and acidic residues" evidence="1">
    <location>
        <begin position="19"/>
        <end position="35"/>
    </location>
</feature>
<dbReference type="EMBL" id="BBMS01000021">
    <property type="protein sequence ID" value="GAL26696.1"/>
    <property type="molecule type" value="Genomic_DNA"/>
</dbReference>
<feature type="region of interest" description="Disordered" evidence="1">
    <location>
        <begin position="18"/>
        <end position="50"/>
    </location>
</feature>
<evidence type="ECO:0000313" key="2">
    <source>
        <dbReference type="EMBL" id="GAL26696.1"/>
    </source>
</evidence>
<proteinExistence type="predicted"/>
<comment type="caution">
    <text evidence="2">The sequence shown here is derived from an EMBL/GenBank/DDBJ whole genome shotgun (WGS) entry which is preliminary data.</text>
</comment>
<evidence type="ECO:0000256" key="1">
    <source>
        <dbReference type="SAM" id="MobiDB-lite"/>
    </source>
</evidence>
<organism evidence="2 3">
    <name type="scientific">Vibrio variabilis</name>
    <dbReference type="NCBI Taxonomy" id="990271"/>
    <lineage>
        <taxon>Bacteria</taxon>
        <taxon>Pseudomonadati</taxon>
        <taxon>Pseudomonadota</taxon>
        <taxon>Gammaproteobacteria</taxon>
        <taxon>Vibrionales</taxon>
        <taxon>Vibrionaceae</taxon>
        <taxon>Vibrio</taxon>
    </lineage>
</organism>
<reference evidence="3" key="1">
    <citation type="submission" date="2014-09" db="EMBL/GenBank/DDBJ databases">
        <title>Vibrio variabilis JCM 19239. (C206) whole genome shotgun sequence.</title>
        <authorList>
            <person name="Sawabe T."/>
            <person name="Meirelles P."/>
            <person name="Nakanishi M."/>
            <person name="Sayaka M."/>
            <person name="Hattori M."/>
            <person name="Ohkuma M."/>
        </authorList>
    </citation>
    <scope>NUCLEOTIDE SEQUENCE [LARGE SCALE GENOMIC DNA]</scope>
    <source>
        <strain evidence="3">JCM 19239</strain>
    </source>
</reference>